<dbReference type="InterPro" id="IPR036249">
    <property type="entry name" value="Thioredoxin-like_sf"/>
</dbReference>
<organism evidence="4 5">
    <name type="scientific">Paenibacillus agricola</name>
    <dbReference type="NCBI Taxonomy" id="2716264"/>
    <lineage>
        <taxon>Bacteria</taxon>
        <taxon>Bacillati</taxon>
        <taxon>Bacillota</taxon>
        <taxon>Bacilli</taxon>
        <taxon>Bacillales</taxon>
        <taxon>Paenibacillaceae</taxon>
        <taxon>Paenibacillus</taxon>
    </lineage>
</organism>
<name>A0ABX0IXT7_9BACL</name>
<evidence type="ECO:0000256" key="1">
    <source>
        <dbReference type="ARBA" id="ARBA00023157"/>
    </source>
</evidence>
<comment type="caution">
    <text evidence="4">The sequence shown here is derived from an EMBL/GenBank/DDBJ whole genome shotgun (WGS) entry which is preliminary data.</text>
</comment>
<accession>A0ABX0IXT7</accession>
<evidence type="ECO:0000256" key="2">
    <source>
        <dbReference type="SAM" id="Phobius"/>
    </source>
</evidence>
<evidence type="ECO:0000313" key="5">
    <source>
        <dbReference type="Proteomes" id="UP001165962"/>
    </source>
</evidence>
<keyword evidence="5" id="KW-1185">Reference proteome</keyword>
<dbReference type="InterPro" id="IPR050553">
    <property type="entry name" value="Thioredoxin_ResA/DsbE_sf"/>
</dbReference>
<dbReference type="Proteomes" id="UP001165962">
    <property type="component" value="Unassembled WGS sequence"/>
</dbReference>
<keyword evidence="2" id="KW-1133">Transmembrane helix</keyword>
<proteinExistence type="predicted"/>
<dbReference type="NCBIfam" id="NF002854">
    <property type="entry name" value="PRK03147.1"/>
    <property type="match status" value="1"/>
</dbReference>
<dbReference type="InterPro" id="IPR013766">
    <property type="entry name" value="Thioredoxin_domain"/>
</dbReference>
<keyword evidence="2" id="KW-0812">Transmembrane</keyword>
<dbReference type="EMBL" id="JAAOIW010000001">
    <property type="protein sequence ID" value="NHN28762.1"/>
    <property type="molecule type" value="Genomic_DNA"/>
</dbReference>
<keyword evidence="1" id="KW-1015">Disulfide bond</keyword>
<dbReference type="PANTHER" id="PTHR42852">
    <property type="entry name" value="THIOL:DISULFIDE INTERCHANGE PROTEIN DSBE"/>
    <property type="match status" value="1"/>
</dbReference>
<dbReference type="Gene3D" id="3.40.30.10">
    <property type="entry name" value="Glutaredoxin"/>
    <property type="match status" value="1"/>
</dbReference>
<feature type="domain" description="Thioredoxin" evidence="3">
    <location>
        <begin position="35"/>
        <end position="173"/>
    </location>
</feature>
<dbReference type="PROSITE" id="PS00194">
    <property type="entry name" value="THIOREDOXIN_1"/>
    <property type="match status" value="1"/>
</dbReference>
<dbReference type="InterPro" id="IPR000866">
    <property type="entry name" value="AhpC/TSA"/>
</dbReference>
<dbReference type="SUPFAM" id="SSF52833">
    <property type="entry name" value="Thioredoxin-like"/>
    <property type="match status" value="1"/>
</dbReference>
<feature type="transmembrane region" description="Helical" evidence="2">
    <location>
        <begin position="7"/>
        <end position="29"/>
    </location>
</feature>
<dbReference type="PANTHER" id="PTHR42852:SF13">
    <property type="entry name" value="PROTEIN DIPZ"/>
    <property type="match status" value="1"/>
</dbReference>
<keyword evidence="2" id="KW-0472">Membrane</keyword>
<evidence type="ECO:0000259" key="3">
    <source>
        <dbReference type="PROSITE" id="PS51352"/>
    </source>
</evidence>
<dbReference type="RefSeq" id="WP_166145807.1">
    <property type="nucleotide sequence ID" value="NZ_JAAOIW010000001.1"/>
</dbReference>
<dbReference type="InterPro" id="IPR017937">
    <property type="entry name" value="Thioredoxin_CS"/>
</dbReference>
<dbReference type="Pfam" id="PF00578">
    <property type="entry name" value="AhpC-TSA"/>
    <property type="match status" value="1"/>
</dbReference>
<gene>
    <name evidence="4" type="primary">resA</name>
    <name evidence="4" type="ORF">G9U52_02820</name>
</gene>
<protein>
    <submittedName>
        <fullName evidence="4">Thiol-disulfide oxidoreductase ResA</fullName>
    </submittedName>
</protein>
<dbReference type="CDD" id="cd02966">
    <property type="entry name" value="TlpA_like_family"/>
    <property type="match status" value="1"/>
</dbReference>
<sequence length="177" mass="19979">MGKNKRWIQLCIFAIVIVIGALTLINNLYATEKKPLEGSVAPDFNLISLDGKQHKLSDYKGKTVMVNFWGTWCPPCKDEMPAIQHQFDKMDKQKVEFLALNLGESKITVQSFVEQYKITFPILLDDNEATRKRYGVSQYPTTFFITPDGKISKIMIGEMTEAVIEKAIASIPATSNK</sequence>
<reference evidence="4" key="1">
    <citation type="submission" date="2020-03" db="EMBL/GenBank/DDBJ databases">
        <title>Draft sequencing of Paenibacilllus sp. S3N08.</title>
        <authorList>
            <person name="Kim D.-U."/>
        </authorList>
    </citation>
    <scope>NUCLEOTIDE SEQUENCE</scope>
    <source>
        <strain evidence="4">S3N08</strain>
    </source>
</reference>
<dbReference type="PROSITE" id="PS51352">
    <property type="entry name" value="THIOREDOXIN_2"/>
    <property type="match status" value="1"/>
</dbReference>
<evidence type="ECO:0000313" key="4">
    <source>
        <dbReference type="EMBL" id="NHN28762.1"/>
    </source>
</evidence>